<dbReference type="Proteomes" id="UP000825935">
    <property type="component" value="Chromosome 17"/>
</dbReference>
<proteinExistence type="predicted"/>
<accession>A0A8T2SWE1</accession>
<keyword evidence="2" id="KW-1185">Reference proteome</keyword>
<protein>
    <submittedName>
        <fullName evidence="1">Uncharacterized protein</fullName>
    </submittedName>
</protein>
<evidence type="ECO:0000313" key="2">
    <source>
        <dbReference type="Proteomes" id="UP000825935"/>
    </source>
</evidence>
<gene>
    <name evidence="1" type="ORF">KP509_17G003200</name>
</gene>
<comment type="caution">
    <text evidence="1">The sequence shown here is derived from an EMBL/GenBank/DDBJ whole genome shotgun (WGS) entry which is preliminary data.</text>
</comment>
<name>A0A8T2SWE1_CERRI</name>
<evidence type="ECO:0000313" key="1">
    <source>
        <dbReference type="EMBL" id="KAH7372420.1"/>
    </source>
</evidence>
<organism evidence="1 2">
    <name type="scientific">Ceratopteris richardii</name>
    <name type="common">Triangle waterfern</name>
    <dbReference type="NCBI Taxonomy" id="49495"/>
    <lineage>
        <taxon>Eukaryota</taxon>
        <taxon>Viridiplantae</taxon>
        <taxon>Streptophyta</taxon>
        <taxon>Embryophyta</taxon>
        <taxon>Tracheophyta</taxon>
        <taxon>Polypodiopsida</taxon>
        <taxon>Polypodiidae</taxon>
        <taxon>Polypodiales</taxon>
        <taxon>Pteridineae</taxon>
        <taxon>Pteridaceae</taxon>
        <taxon>Parkerioideae</taxon>
        <taxon>Ceratopteris</taxon>
    </lineage>
</organism>
<dbReference type="EMBL" id="CM035422">
    <property type="protein sequence ID" value="KAH7372420.1"/>
    <property type="molecule type" value="Genomic_DNA"/>
</dbReference>
<reference evidence="1" key="1">
    <citation type="submission" date="2021-08" db="EMBL/GenBank/DDBJ databases">
        <title>WGS assembly of Ceratopteris richardii.</title>
        <authorList>
            <person name="Marchant D.B."/>
            <person name="Chen G."/>
            <person name="Jenkins J."/>
            <person name="Shu S."/>
            <person name="Leebens-Mack J."/>
            <person name="Grimwood J."/>
            <person name="Schmutz J."/>
            <person name="Soltis P."/>
            <person name="Soltis D."/>
            <person name="Chen Z.-H."/>
        </authorList>
    </citation>
    <scope>NUCLEOTIDE SEQUENCE</scope>
    <source>
        <strain evidence="1">Whitten #5841</strain>
        <tissue evidence="1">Leaf</tissue>
    </source>
</reference>
<sequence>MMDIFLITDAIGIWHPWAGSLIERVGRRARMWGSMSRPSSSTFNDGELSSPSRSWLGLAGEQECGDQCRERRQACSGCSHGYKSKNLINIIAGGSVKSSSSHKLSFTYHIPSFRHFRIGSKCFRWPATAAYLSRGAKKPSKRRPNNMSLRRLTSYVV</sequence>
<dbReference type="AlphaFoldDB" id="A0A8T2SWE1"/>